<feature type="domain" description="CBM21" evidence="2">
    <location>
        <begin position="262"/>
        <end position="371"/>
    </location>
</feature>
<feature type="region of interest" description="Disordered" evidence="1">
    <location>
        <begin position="398"/>
        <end position="423"/>
    </location>
</feature>
<evidence type="ECO:0000256" key="1">
    <source>
        <dbReference type="SAM" id="MobiDB-lite"/>
    </source>
</evidence>
<feature type="region of interest" description="Disordered" evidence="1">
    <location>
        <begin position="680"/>
        <end position="702"/>
    </location>
</feature>
<feature type="compositionally biased region" description="Pro residues" evidence="1">
    <location>
        <begin position="461"/>
        <end position="473"/>
    </location>
</feature>
<dbReference type="GO" id="GO:2001069">
    <property type="term" value="F:glycogen binding"/>
    <property type="evidence" value="ECO:0007669"/>
    <property type="project" value="TreeGrafter"/>
</dbReference>
<evidence type="ECO:0000313" key="4">
    <source>
        <dbReference type="Proteomes" id="UP000613580"/>
    </source>
</evidence>
<dbReference type="Proteomes" id="UP000613580">
    <property type="component" value="Unassembled WGS sequence"/>
</dbReference>
<sequence>MIATLAMSPSIDANSASAPLPILPRRSPSASRVSFPSMTPAKASSSVSLVLQQATPPSDDESSSTSPTGTSSVILMRPKRSRGVRPPAQSTPMPVSARAPQSPADDDTPRPAARPLLYSPGAGSLRALSMSSIPALSPPPTPKFATDETPRIIRKKSGEPLKSSLKSSTPRVRGSLEVVINGGTATSSKSVPTTPTGSLRVHFNSQLEQVKLFLAEQKPLAVSRDGSPTDDTSGTEEFPDFIFGRDSEDEGTLEMQVEVPRPVGELDVKLQTFALTDDRTGVAGTIAVRNLAFDKRVAVRFTLDDWQTTSEVIARYQESMPGGKVDIFAFNIRLNDVLARIDGKRMAVAVRYNAAGREMWDNNGGKNYLATFKRVRSEAAKARTGQAAADLRNRLEHVVKTQDRQDPPPIALRNSASQNRSATVGFRAGGSLASRYDFNASSRAPWRPHQRAQSHPTLDSPSPPNTVPWPPQKPRATLALGSPRDVSDDVHPRLNAPYVPSSDTENHPFALPKRQHQRGYFDVPLRDTGSLRRTPPGTPRSGGVMPLGSPGGRYNSFPPLDPRGLGLGLELPIPTREGSNSEDSTPSFVGSSDSGSGTSGTTSPVSPPDLLAVEARLGGLDMATSPSTPSTYHNFLDKFCFYTGVSPLESPSIPRTQSASSVEELLSVVSASPQLQALVDSSRRDEASPISTPTSTTPRNSSFDTLEAATLSSPIPTVSVVLASPEPSTIPRTVTA</sequence>
<feature type="region of interest" description="Disordered" evidence="1">
    <location>
        <begin position="443"/>
        <end position="609"/>
    </location>
</feature>
<comment type="caution">
    <text evidence="3">The sequence shown here is derived from an EMBL/GenBank/DDBJ whole genome shotgun (WGS) entry which is preliminary data.</text>
</comment>
<organism evidence="3 4">
    <name type="scientific">Mycena chlorophos</name>
    <name type="common">Agaric fungus</name>
    <name type="synonym">Agaricus chlorophos</name>
    <dbReference type="NCBI Taxonomy" id="658473"/>
    <lineage>
        <taxon>Eukaryota</taxon>
        <taxon>Fungi</taxon>
        <taxon>Dikarya</taxon>
        <taxon>Basidiomycota</taxon>
        <taxon>Agaricomycotina</taxon>
        <taxon>Agaricomycetes</taxon>
        <taxon>Agaricomycetidae</taxon>
        <taxon>Agaricales</taxon>
        <taxon>Marasmiineae</taxon>
        <taxon>Mycenaceae</taxon>
        <taxon>Mycena</taxon>
    </lineage>
</organism>
<dbReference type="AlphaFoldDB" id="A0A8H6WN34"/>
<feature type="compositionally biased region" description="Low complexity" evidence="1">
    <location>
        <begin position="562"/>
        <end position="574"/>
    </location>
</feature>
<feature type="region of interest" description="Disordered" evidence="1">
    <location>
        <begin position="1"/>
        <end position="170"/>
    </location>
</feature>
<evidence type="ECO:0000259" key="2">
    <source>
        <dbReference type="PROSITE" id="PS51159"/>
    </source>
</evidence>
<dbReference type="Pfam" id="PF03370">
    <property type="entry name" value="CBM_21"/>
    <property type="match status" value="1"/>
</dbReference>
<evidence type="ECO:0000313" key="3">
    <source>
        <dbReference type="EMBL" id="KAF7323326.1"/>
    </source>
</evidence>
<dbReference type="InterPro" id="IPR038175">
    <property type="entry name" value="CBM21_dom_sf"/>
</dbReference>
<dbReference type="PANTHER" id="PTHR12307">
    <property type="entry name" value="PROTEIN PHOSPHATASE 1 REGULATORY SUBUNIT"/>
    <property type="match status" value="1"/>
</dbReference>
<proteinExistence type="predicted"/>
<feature type="compositionally biased region" description="Polar residues" evidence="1">
    <location>
        <begin position="28"/>
        <end position="54"/>
    </location>
</feature>
<dbReference type="OrthoDB" id="1881at2759"/>
<dbReference type="InterPro" id="IPR005036">
    <property type="entry name" value="CBM21_dom"/>
</dbReference>
<dbReference type="GO" id="GO:0008157">
    <property type="term" value="F:protein phosphatase 1 binding"/>
    <property type="evidence" value="ECO:0007669"/>
    <property type="project" value="TreeGrafter"/>
</dbReference>
<feature type="compositionally biased region" description="Basic and acidic residues" evidence="1">
    <location>
        <begin position="145"/>
        <end position="159"/>
    </location>
</feature>
<protein>
    <submittedName>
        <fullName evidence="3">CBM21 domain-containing protein</fullName>
    </submittedName>
</protein>
<dbReference type="EMBL" id="JACAZE010000001">
    <property type="protein sequence ID" value="KAF7323326.1"/>
    <property type="molecule type" value="Genomic_DNA"/>
</dbReference>
<accession>A0A8H6WN34</accession>
<dbReference type="PROSITE" id="PS51159">
    <property type="entry name" value="CBM21"/>
    <property type="match status" value="1"/>
</dbReference>
<feature type="compositionally biased region" description="Low complexity" evidence="1">
    <location>
        <begin position="688"/>
        <end position="702"/>
    </location>
</feature>
<feature type="compositionally biased region" description="Low complexity" evidence="1">
    <location>
        <begin position="63"/>
        <end position="72"/>
    </location>
</feature>
<dbReference type="GO" id="GO:0000164">
    <property type="term" value="C:protein phosphatase type 1 complex"/>
    <property type="evidence" value="ECO:0007669"/>
    <property type="project" value="TreeGrafter"/>
</dbReference>
<dbReference type="InterPro" id="IPR050782">
    <property type="entry name" value="PP1_regulatory_subunit_3"/>
</dbReference>
<dbReference type="PANTHER" id="PTHR12307:SF36">
    <property type="entry name" value="GLYCOGEN-BINDING SUBUNIT 76A"/>
    <property type="match status" value="1"/>
</dbReference>
<dbReference type="Gene3D" id="2.60.40.2440">
    <property type="entry name" value="Carbohydrate binding type-21 domain"/>
    <property type="match status" value="1"/>
</dbReference>
<keyword evidence="4" id="KW-1185">Reference proteome</keyword>
<name>A0A8H6WN34_MYCCL</name>
<reference evidence="3" key="1">
    <citation type="submission" date="2020-05" db="EMBL/GenBank/DDBJ databases">
        <title>Mycena genomes resolve the evolution of fungal bioluminescence.</title>
        <authorList>
            <person name="Tsai I.J."/>
        </authorList>
    </citation>
    <scope>NUCLEOTIDE SEQUENCE</scope>
    <source>
        <strain evidence="3">110903Hualien_Pintung</strain>
    </source>
</reference>
<dbReference type="GO" id="GO:0005979">
    <property type="term" value="P:regulation of glycogen biosynthetic process"/>
    <property type="evidence" value="ECO:0007669"/>
    <property type="project" value="TreeGrafter"/>
</dbReference>
<gene>
    <name evidence="3" type="ORF">HMN09_00113500</name>
</gene>
<feature type="compositionally biased region" description="Low complexity" evidence="1">
    <location>
        <begin position="583"/>
        <end position="604"/>
    </location>
</feature>